<dbReference type="SMART" id="SM00279">
    <property type="entry name" value="HhH2"/>
    <property type="match status" value="1"/>
</dbReference>
<dbReference type="Pfam" id="PF02739">
    <property type="entry name" value="5_3_exonuc_N"/>
    <property type="match status" value="1"/>
</dbReference>
<dbReference type="FunFam" id="3.30.420.10:FF:000026">
    <property type="entry name" value="DNA polymerase I"/>
    <property type="match status" value="1"/>
</dbReference>
<dbReference type="SUPFAM" id="SSF53098">
    <property type="entry name" value="Ribonuclease H-like"/>
    <property type="match status" value="1"/>
</dbReference>
<dbReference type="InterPro" id="IPR002421">
    <property type="entry name" value="5-3_exonuclease"/>
</dbReference>
<evidence type="ECO:0000259" key="20">
    <source>
        <dbReference type="SMART" id="SM00482"/>
    </source>
</evidence>
<dbReference type="NCBIfam" id="TIGR00593">
    <property type="entry name" value="pola"/>
    <property type="match status" value="1"/>
</dbReference>
<dbReference type="InterPro" id="IPR019760">
    <property type="entry name" value="DNA-dir_DNA_pol_A_CS"/>
</dbReference>
<evidence type="ECO:0000256" key="14">
    <source>
        <dbReference type="ARBA" id="ARBA00023204"/>
    </source>
</evidence>
<dbReference type="GO" id="GO:0006302">
    <property type="term" value="P:double-strand break repair"/>
    <property type="evidence" value="ECO:0007669"/>
    <property type="project" value="TreeGrafter"/>
</dbReference>
<dbReference type="FunFam" id="1.10.150.20:FF:000002">
    <property type="entry name" value="DNA polymerase I"/>
    <property type="match status" value="1"/>
</dbReference>
<keyword evidence="7 17" id="KW-0235">DNA replication</keyword>
<evidence type="ECO:0000256" key="6">
    <source>
        <dbReference type="ARBA" id="ARBA00022695"/>
    </source>
</evidence>
<dbReference type="InterPro" id="IPR002562">
    <property type="entry name" value="3'-5'_exonuclease_dom"/>
</dbReference>
<dbReference type="Gene3D" id="1.20.1060.10">
    <property type="entry name" value="Taq DNA Polymerase, Chain T, domain 4"/>
    <property type="match status" value="1"/>
</dbReference>
<dbReference type="InterPro" id="IPR001098">
    <property type="entry name" value="DNA-dir_DNA_pol_A_palm_dom"/>
</dbReference>
<feature type="domain" description="3'-5' exonuclease" evidence="18">
    <location>
        <begin position="326"/>
        <end position="513"/>
    </location>
</feature>
<evidence type="ECO:0000259" key="18">
    <source>
        <dbReference type="SMART" id="SM00474"/>
    </source>
</evidence>
<keyword evidence="10 17" id="KW-0378">Hydrolase</keyword>
<dbReference type="PROSITE" id="PS00447">
    <property type="entry name" value="DNA_POLYMERASE_A"/>
    <property type="match status" value="1"/>
</dbReference>
<evidence type="ECO:0000259" key="19">
    <source>
        <dbReference type="SMART" id="SM00475"/>
    </source>
</evidence>
<dbReference type="FunFam" id="1.20.1060.10:FF:000001">
    <property type="entry name" value="DNA polymerase I"/>
    <property type="match status" value="1"/>
</dbReference>
<evidence type="ECO:0000256" key="4">
    <source>
        <dbReference type="ARBA" id="ARBA00020311"/>
    </source>
</evidence>
<dbReference type="PANTHER" id="PTHR10133">
    <property type="entry name" value="DNA POLYMERASE I"/>
    <property type="match status" value="1"/>
</dbReference>
<dbReference type="InterPro" id="IPR043502">
    <property type="entry name" value="DNA/RNA_pol_sf"/>
</dbReference>
<evidence type="ECO:0000256" key="8">
    <source>
        <dbReference type="ARBA" id="ARBA00022722"/>
    </source>
</evidence>
<dbReference type="InterPro" id="IPR020045">
    <property type="entry name" value="DNA_polI_H3TH"/>
</dbReference>
<accession>A0A2T5MGS9</accession>
<evidence type="ECO:0000256" key="5">
    <source>
        <dbReference type="ARBA" id="ARBA00022679"/>
    </source>
</evidence>
<keyword evidence="22" id="KW-1185">Reference proteome</keyword>
<comment type="similarity">
    <text evidence="1 17">Belongs to the DNA polymerase type-A family.</text>
</comment>
<dbReference type="GO" id="GO:0008409">
    <property type="term" value="F:5'-3' exonuclease activity"/>
    <property type="evidence" value="ECO:0007669"/>
    <property type="project" value="UniProtKB-UniRule"/>
</dbReference>
<evidence type="ECO:0000256" key="17">
    <source>
        <dbReference type="RuleBase" id="RU004460"/>
    </source>
</evidence>
<evidence type="ECO:0000256" key="11">
    <source>
        <dbReference type="ARBA" id="ARBA00022839"/>
    </source>
</evidence>
<dbReference type="Pfam" id="PF00476">
    <property type="entry name" value="DNA_pol_A"/>
    <property type="match status" value="1"/>
</dbReference>
<dbReference type="PANTHER" id="PTHR10133:SF27">
    <property type="entry name" value="DNA POLYMERASE NU"/>
    <property type="match status" value="1"/>
</dbReference>
<dbReference type="InterPro" id="IPR018320">
    <property type="entry name" value="DNA_polymerase_1"/>
</dbReference>
<evidence type="ECO:0000256" key="2">
    <source>
        <dbReference type="ARBA" id="ARBA00011541"/>
    </source>
</evidence>
<dbReference type="CDD" id="cd08637">
    <property type="entry name" value="DNA_pol_A_pol_I_C"/>
    <property type="match status" value="1"/>
</dbReference>
<dbReference type="SMART" id="SM00482">
    <property type="entry name" value="POLAc"/>
    <property type="match status" value="1"/>
</dbReference>
<dbReference type="EC" id="2.7.7.7" evidence="3 16"/>
<evidence type="ECO:0000256" key="3">
    <source>
        <dbReference type="ARBA" id="ARBA00012417"/>
    </source>
</evidence>
<comment type="subunit">
    <text evidence="2">Single-chain monomer with multiple functions.</text>
</comment>
<dbReference type="FunFam" id="1.10.150.20:FF:000003">
    <property type="entry name" value="DNA polymerase I"/>
    <property type="match status" value="1"/>
</dbReference>
<dbReference type="Pfam" id="PF01612">
    <property type="entry name" value="DNA_pol_A_exo1"/>
    <property type="match status" value="1"/>
</dbReference>
<dbReference type="InterPro" id="IPR036397">
    <property type="entry name" value="RNaseH_sf"/>
</dbReference>
<dbReference type="PRINTS" id="PR00868">
    <property type="entry name" value="DNAPOLI"/>
</dbReference>
<keyword evidence="8" id="KW-0540">Nuclease</keyword>
<dbReference type="SMART" id="SM00475">
    <property type="entry name" value="53EXOc"/>
    <property type="match status" value="1"/>
</dbReference>
<dbReference type="GO" id="GO:0003677">
    <property type="term" value="F:DNA binding"/>
    <property type="evidence" value="ECO:0007669"/>
    <property type="project" value="UniProtKB-UniRule"/>
</dbReference>
<name>A0A2T5MGS9_9GAMM</name>
<dbReference type="FunFam" id="3.40.50.1010:FF:000001">
    <property type="entry name" value="DNA polymerase I"/>
    <property type="match status" value="1"/>
</dbReference>
<evidence type="ECO:0000256" key="10">
    <source>
        <dbReference type="ARBA" id="ARBA00022801"/>
    </source>
</evidence>
<dbReference type="GO" id="GO:0003887">
    <property type="term" value="F:DNA-directed DNA polymerase activity"/>
    <property type="evidence" value="ECO:0007669"/>
    <property type="project" value="UniProtKB-UniRule"/>
</dbReference>
<keyword evidence="6 17" id="KW-0548">Nucleotidyltransferase</keyword>
<feature type="domain" description="5'-3' exonuclease" evidence="19">
    <location>
        <begin position="3"/>
        <end position="259"/>
    </location>
</feature>
<dbReference type="InterPro" id="IPR008918">
    <property type="entry name" value="HhH2"/>
</dbReference>
<evidence type="ECO:0000256" key="7">
    <source>
        <dbReference type="ARBA" id="ARBA00022705"/>
    </source>
</evidence>
<comment type="caution">
    <text evidence="21">The sequence shown here is derived from an EMBL/GenBank/DDBJ whole genome shotgun (WGS) entry which is preliminary data.</text>
</comment>
<dbReference type="Proteomes" id="UP000244248">
    <property type="component" value="Unassembled WGS sequence"/>
</dbReference>
<keyword evidence="11 17" id="KW-0269">Exonuclease</keyword>
<keyword evidence="14 17" id="KW-0234">DNA repair</keyword>
<dbReference type="Gene3D" id="3.30.70.370">
    <property type="match status" value="1"/>
</dbReference>
<gene>
    <name evidence="17" type="primary">polA</name>
    <name evidence="21" type="ORF">CJD38_07760</name>
</gene>
<dbReference type="GO" id="GO:0006261">
    <property type="term" value="P:DNA-templated DNA replication"/>
    <property type="evidence" value="ECO:0007669"/>
    <property type="project" value="UniProtKB-UniRule"/>
</dbReference>
<dbReference type="SMART" id="SM00474">
    <property type="entry name" value="35EXOc"/>
    <property type="match status" value="1"/>
</dbReference>
<dbReference type="EMBL" id="QANS01000003">
    <property type="protein sequence ID" value="PTU31773.1"/>
    <property type="molecule type" value="Genomic_DNA"/>
</dbReference>
<dbReference type="SUPFAM" id="SSF56672">
    <property type="entry name" value="DNA/RNA polymerases"/>
    <property type="match status" value="1"/>
</dbReference>
<dbReference type="Pfam" id="PF01367">
    <property type="entry name" value="5_3_exonuc"/>
    <property type="match status" value="1"/>
</dbReference>
<dbReference type="AlphaFoldDB" id="A0A2T5MGS9"/>
<sequence length="926" mass="101469">MNGPLVLIDGSSWLFRAYHALPPLTNPAGQPTGAVFGMGNMLRRLSKDYLPERICVVFDAPGKTFREAIYAEYKANRDETPEDLSVQFAPIIEMAEALGLPVIQMSGVEADDVIGTLTRQGRAAGLDVLIVTSDKDMAQLVDEHVSLLDTMKNRRMDPAGVVEKFGVPPALIIDMLALMGDTSDNIPGVPGVGPVTAAKWLNTYGSLDVLVENAEKIGGKIGDKFRAHLATGLLPVAKDLATIRCELEMPLTIEALVPRAPDVEKLAALYKRMGFHRWLEELGGAPASAEPVAAKSFDKPVTAYTTIASPAQSEIVVPTEQIKTRVELVLDDAALEALALKLESAELFCFDTETDSLESNQANLVGLAFAVEAGHGWYVPVGHNYMGAPAQLSLEKVLNRLRGVMEDDSRAKVGQHIKFDLNVLARHGLHVRGVRHDTMLQSYVIDAAGSRHDMDTLAQKYLGHTTIAFSDVAGKGKNQITFNQVALDVAADYSAEDADITLRLHQTLYPRVCEIEALKRVYETIEMPLVPVLAQMEQTGVRVDAALLGRISAELATRMAQIQTEVFKEAGQEFNLGSPKQLQHILYEKLQLPVLGKTPKGDPSTAEDVLEELAAQHALPRLILEWRGMSKLRSTYTESLPLQINPRTGRIHTSYHQAVAATGRLSSQDPNLQNIPIRTAEGRRIRQAFIAASGCALLSIDYSQIELRLMAHFSGDEKLVQAFIDGRDIHQATAAEVHGIALDQVSGEQRRAAKATNFGLIYGMSAFGLARQLGIPRGEAQAYIDTFFARYPGVKEFMDNTREFARRAGYVETLFGRRLYLPNINSKNANFRQYAERTAINAPLQGTAADLIKLAMIDLKAFLEQKAPDTRMIMQVHDELIFEGPEAELQSLAPELARRMCEITALKVPLIAEPGLGANWDAAHNV</sequence>
<dbReference type="InterPro" id="IPR036279">
    <property type="entry name" value="5-3_exonuclease_C_sf"/>
</dbReference>
<dbReference type="Gene3D" id="3.40.50.1010">
    <property type="entry name" value="5'-nuclease"/>
    <property type="match status" value="1"/>
</dbReference>
<comment type="function">
    <text evidence="17">In addition to polymerase activity, this DNA polymerase exhibits 3'-5' and 5'-3' exonuclease activity.</text>
</comment>
<dbReference type="CDD" id="cd09859">
    <property type="entry name" value="PIN_53EXO"/>
    <property type="match status" value="1"/>
</dbReference>
<proteinExistence type="inferred from homology"/>
<dbReference type="CDD" id="cd06139">
    <property type="entry name" value="DNA_polA_I_Ecoli_like_exo"/>
    <property type="match status" value="1"/>
</dbReference>
<comment type="catalytic activity">
    <reaction evidence="15 17">
        <text>DNA(n) + a 2'-deoxyribonucleoside 5'-triphosphate = DNA(n+1) + diphosphate</text>
        <dbReference type="Rhea" id="RHEA:22508"/>
        <dbReference type="Rhea" id="RHEA-COMP:17339"/>
        <dbReference type="Rhea" id="RHEA-COMP:17340"/>
        <dbReference type="ChEBI" id="CHEBI:33019"/>
        <dbReference type="ChEBI" id="CHEBI:61560"/>
        <dbReference type="ChEBI" id="CHEBI:173112"/>
        <dbReference type="EC" id="2.7.7.7"/>
    </reaction>
</comment>
<protein>
    <recommendedName>
        <fullName evidence="4 16">DNA polymerase I</fullName>
        <ecNumber evidence="3 16">2.7.7.7</ecNumber>
    </recommendedName>
</protein>
<dbReference type="OrthoDB" id="9806424at2"/>
<keyword evidence="5 17" id="KW-0808">Transferase</keyword>
<dbReference type="CDD" id="cd09898">
    <property type="entry name" value="H3TH_53EXO"/>
    <property type="match status" value="1"/>
</dbReference>
<evidence type="ECO:0000256" key="16">
    <source>
        <dbReference type="NCBIfam" id="TIGR00593"/>
    </source>
</evidence>
<evidence type="ECO:0000256" key="12">
    <source>
        <dbReference type="ARBA" id="ARBA00022932"/>
    </source>
</evidence>
<dbReference type="SUPFAM" id="SSF88723">
    <property type="entry name" value="PIN domain-like"/>
    <property type="match status" value="1"/>
</dbReference>
<dbReference type="NCBIfam" id="NF004397">
    <property type="entry name" value="PRK05755.1"/>
    <property type="match status" value="1"/>
</dbReference>
<dbReference type="InterPro" id="IPR020046">
    <property type="entry name" value="5-3_exonucl_a-hlix_arch_N"/>
</dbReference>
<reference evidence="21 22" key="1">
    <citation type="submission" date="2018-04" db="EMBL/GenBank/DDBJ databases">
        <title>Novel species isolated from glacier.</title>
        <authorList>
            <person name="Liu Q."/>
            <person name="Xin Y.-H."/>
        </authorList>
    </citation>
    <scope>NUCLEOTIDE SEQUENCE [LARGE SCALE GENOMIC DNA]</scope>
    <source>
        <strain evidence="21 22">GT1R17</strain>
    </source>
</reference>
<keyword evidence="12 17" id="KW-0239">DNA-directed DNA polymerase</keyword>
<evidence type="ECO:0000313" key="21">
    <source>
        <dbReference type="EMBL" id="PTU31773.1"/>
    </source>
</evidence>
<dbReference type="InterPro" id="IPR002298">
    <property type="entry name" value="DNA_polymerase_A"/>
</dbReference>
<keyword evidence="9 17" id="KW-0227">DNA damage</keyword>
<dbReference type="GO" id="GO:0008408">
    <property type="term" value="F:3'-5' exonuclease activity"/>
    <property type="evidence" value="ECO:0007669"/>
    <property type="project" value="UniProtKB-UniRule"/>
</dbReference>
<dbReference type="InterPro" id="IPR012337">
    <property type="entry name" value="RNaseH-like_sf"/>
</dbReference>
<evidence type="ECO:0000256" key="15">
    <source>
        <dbReference type="ARBA" id="ARBA00049244"/>
    </source>
</evidence>
<evidence type="ECO:0000256" key="9">
    <source>
        <dbReference type="ARBA" id="ARBA00022763"/>
    </source>
</evidence>
<feature type="domain" description="DNA-directed DNA polymerase family A palm" evidence="20">
    <location>
        <begin position="682"/>
        <end position="888"/>
    </location>
</feature>
<dbReference type="Gene3D" id="3.30.420.10">
    <property type="entry name" value="Ribonuclease H-like superfamily/Ribonuclease H"/>
    <property type="match status" value="1"/>
</dbReference>
<dbReference type="SUPFAM" id="SSF47807">
    <property type="entry name" value="5' to 3' exonuclease, C-terminal subdomain"/>
    <property type="match status" value="1"/>
</dbReference>
<dbReference type="InterPro" id="IPR029060">
    <property type="entry name" value="PIN-like_dom_sf"/>
</dbReference>
<evidence type="ECO:0000256" key="13">
    <source>
        <dbReference type="ARBA" id="ARBA00023125"/>
    </source>
</evidence>
<dbReference type="Gene3D" id="1.10.150.20">
    <property type="entry name" value="5' to 3' exonuclease, C-terminal subdomain"/>
    <property type="match status" value="2"/>
</dbReference>
<organism evidence="21 22">
    <name type="scientific">Stenotrophobium rhamnosiphilum</name>
    <dbReference type="NCBI Taxonomy" id="2029166"/>
    <lineage>
        <taxon>Bacteria</taxon>
        <taxon>Pseudomonadati</taxon>
        <taxon>Pseudomonadota</taxon>
        <taxon>Gammaproteobacteria</taxon>
        <taxon>Nevskiales</taxon>
        <taxon>Nevskiaceae</taxon>
        <taxon>Stenotrophobium</taxon>
    </lineage>
</organism>
<keyword evidence="13 17" id="KW-0238">DNA-binding</keyword>
<evidence type="ECO:0000256" key="1">
    <source>
        <dbReference type="ARBA" id="ARBA00007705"/>
    </source>
</evidence>
<evidence type="ECO:0000313" key="22">
    <source>
        <dbReference type="Proteomes" id="UP000244248"/>
    </source>
</evidence>